<geneLocation type="plasmid" evidence="1">
    <name>pBMB0558</name>
</geneLocation>
<dbReference type="AlphaFoldDB" id="E7CGS4"/>
<reference evidence="1" key="1">
    <citation type="journal article" date="2010" name="J. Biol. Chem.">
        <title>Genome-wide Screening Reveals the Genetic Determinants of an Antibiotic Insecticide in Bacillus thuringiensis.</title>
        <authorList>
            <person name="Liu X.Y."/>
            <person name="Ruan L.F."/>
            <person name="Hu Z.F."/>
            <person name="Peng D.H."/>
            <person name="Cao S.Y."/>
            <person name="Yu Z.N."/>
            <person name="Liu Y."/>
            <person name="Zheng J.S."/>
            <person name="Sun M."/>
        </authorList>
    </citation>
    <scope>NUCLEOTIDE SEQUENCE</scope>
    <source>
        <strain evidence="1">CT-43</strain>
        <plasmid evidence="1">pBMB0558</plasmid>
    </source>
</reference>
<accession>E7CGS4</accession>
<organism evidence="1">
    <name type="scientific">Bacillus thuringiensis serovar chinensis CT-43</name>
    <dbReference type="NCBI Taxonomy" id="541229"/>
    <lineage>
        <taxon>Bacteria</taxon>
        <taxon>Bacillati</taxon>
        <taxon>Bacillota</taxon>
        <taxon>Bacilli</taxon>
        <taxon>Bacillales</taxon>
        <taxon>Bacillaceae</taxon>
        <taxon>Bacillus</taxon>
        <taxon>Bacillus cereus group</taxon>
    </lineage>
</organism>
<protein>
    <submittedName>
        <fullName evidence="1">Uncharacterized protein</fullName>
    </submittedName>
</protein>
<evidence type="ECO:0000313" key="1">
    <source>
        <dbReference type="EMBL" id="ADU03213.1"/>
    </source>
</evidence>
<gene>
    <name evidence="1" type="ORF">pBMB0558_00755</name>
</gene>
<keyword evidence="1" id="KW-0614">Plasmid</keyword>
<name>E7CGS4_BACTU</name>
<dbReference type="EMBL" id="HM037272">
    <property type="protein sequence ID" value="ADU03213.1"/>
    <property type="molecule type" value="Genomic_DNA"/>
</dbReference>
<proteinExistence type="predicted"/>
<sequence>MSMKEFCHLAGSSHVKRSYGDVIDVTEGQDLIVSKDVATVVK</sequence>